<evidence type="ECO:0000313" key="5">
    <source>
        <dbReference type="EMBL" id="CAG36596.1"/>
    </source>
</evidence>
<gene>
    <name evidence="5" type="ordered locus">DP1867</name>
</gene>
<feature type="domain" description="HTH araC/xylS-type" evidence="4">
    <location>
        <begin position="189"/>
        <end position="287"/>
    </location>
</feature>
<keyword evidence="6" id="KW-1185">Reference proteome</keyword>
<dbReference type="RefSeq" id="WP_011189108.1">
    <property type="nucleotide sequence ID" value="NC_006138.1"/>
</dbReference>
<keyword evidence="3" id="KW-0804">Transcription</keyword>
<dbReference type="HOGENOM" id="CLU_000445_100_2_7"/>
<evidence type="ECO:0000256" key="2">
    <source>
        <dbReference type="ARBA" id="ARBA00023125"/>
    </source>
</evidence>
<protein>
    <submittedName>
        <fullName evidence="5">Related to transcription regulator (AraC-type)</fullName>
    </submittedName>
</protein>
<dbReference type="STRING" id="177439.DP1867"/>
<dbReference type="InterPro" id="IPR009057">
    <property type="entry name" value="Homeodomain-like_sf"/>
</dbReference>
<accession>Q6AM29</accession>
<dbReference type="Proteomes" id="UP000000602">
    <property type="component" value="Chromosome"/>
</dbReference>
<reference evidence="6" key="1">
    <citation type="journal article" date="2004" name="Environ. Microbiol.">
        <title>The genome of Desulfotalea psychrophila, a sulfate-reducing bacterium from permanently cold Arctic sediments.</title>
        <authorList>
            <person name="Rabus R."/>
            <person name="Ruepp A."/>
            <person name="Frickey T."/>
            <person name="Rattei T."/>
            <person name="Fartmann B."/>
            <person name="Stark M."/>
            <person name="Bauer M."/>
            <person name="Zibat A."/>
            <person name="Lombardot T."/>
            <person name="Becker I."/>
            <person name="Amann J."/>
            <person name="Gellner K."/>
            <person name="Teeling H."/>
            <person name="Leuschner W.D."/>
            <person name="Gloeckner F.-O."/>
            <person name="Lupas A.N."/>
            <person name="Amann R."/>
            <person name="Klenk H.-P."/>
        </authorList>
    </citation>
    <scope>NUCLEOTIDE SEQUENCE [LARGE SCALE GENOMIC DNA]</scope>
    <source>
        <strain evidence="6">DSM 12343 / LSv54</strain>
    </source>
</reference>
<dbReference type="InterPro" id="IPR009594">
    <property type="entry name" value="Tscrpt_reg_HTH_AraC_N"/>
</dbReference>
<dbReference type="AlphaFoldDB" id="Q6AM29"/>
<dbReference type="OrthoDB" id="9802263at2"/>
<name>Q6AM29_DESPS</name>
<dbReference type="InterPro" id="IPR018062">
    <property type="entry name" value="HTH_AraC-typ_CS"/>
</dbReference>
<dbReference type="Gene3D" id="1.10.10.60">
    <property type="entry name" value="Homeodomain-like"/>
    <property type="match status" value="2"/>
</dbReference>
<evidence type="ECO:0000256" key="3">
    <source>
        <dbReference type="ARBA" id="ARBA00023163"/>
    </source>
</evidence>
<dbReference type="EMBL" id="CR522870">
    <property type="protein sequence ID" value="CAG36596.1"/>
    <property type="molecule type" value="Genomic_DNA"/>
</dbReference>
<dbReference type="GO" id="GO:0003700">
    <property type="term" value="F:DNA-binding transcription factor activity"/>
    <property type="evidence" value="ECO:0007669"/>
    <property type="project" value="InterPro"/>
</dbReference>
<dbReference type="Pfam" id="PF06719">
    <property type="entry name" value="AraC_N"/>
    <property type="match status" value="1"/>
</dbReference>
<evidence type="ECO:0000313" key="6">
    <source>
        <dbReference type="Proteomes" id="UP000000602"/>
    </source>
</evidence>
<keyword evidence="1" id="KW-0805">Transcription regulation</keyword>
<dbReference type="SMART" id="SM00342">
    <property type="entry name" value="HTH_ARAC"/>
    <property type="match status" value="1"/>
</dbReference>
<dbReference type="PANTHER" id="PTHR43436">
    <property type="entry name" value="ARAC-FAMILY TRANSCRIPTIONAL REGULATOR"/>
    <property type="match status" value="1"/>
</dbReference>
<dbReference type="PRINTS" id="PR00032">
    <property type="entry name" value="HTHARAC"/>
</dbReference>
<evidence type="ECO:0000256" key="1">
    <source>
        <dbReference type="ARBA" id="ARBA00023015"/>
    </source>
</evidence>
<organism evidence="5 6">
    <name type="scientific">Desulfotalea psychrophila (strain LSv54 / DSM 12343)</name>
    <dbReference type="NCBI Taxonomy" id="177439"/>
    <lineage>
        <taxon>Bacteria</taxon>
        <taxon>Pseudomonadati</taxon>
        <taxon>Thermodesulfobacteriota</taxon>
        <taxon>Desulfobulbia</taxon>
        <taxon>Desulfobulbales</taxon>
        <taxon>Desulfocapsaceae</taxon>
        <taxon>Desulfotalea</taxon>
    </lineage>
</organism>
<dbReference type="SUPFAM" id="SSF46689">
    <property type="entry name" value="Homeodomain-like"/>
    <property type="match status" value="2"/>
</dbReference>
<dbReference type="PANTHER" id="PTHR43436:SF2">
    <property type="entry name" value="ARAC_XYLS FAMILY TRANSCRIPTIONAL REGULATOR"/>
    <property type="match status" value="1"/>
</dbReference>
<dbReference type="KEGG" id="dps:DP1867"/>
<dbReference type="eggNOG" id="COG2207">
    <property type="taxonomic scope" value="Bacteria"/>
</dbReference>
<keyword evidence="2" id="KW-0238">DNA-binding</keyword>
<dbReference type="InterPro" id="IPR020449">
    <property type="entry name" value="Tscrpt_reg_AraC-type_HTH"/>
</dbReference>
<dbReference type="InterPro" id="IPR018060">
    <property type="entry name" value="HTH_AraC"/>
</dbReference>
<dbReference type="PROSITE" id="PS00041">
    <property type="entry name" value="HTH_ARAC_FAMILY_1"/>
    <property type="match status" value="1"/>
</dbReference>
<dbReference type="GO" id="GO:0043565">
    <property type="term" value="F:sequence-specific DNA binding"/>
    <property type="evidence" value="ECO:0007669"/>
    <property type="project" value="InterPro"/>
</dbReference>
<evidence type="ECO:0000259" key="4">
    <source>
        <dbReference type="PROSITE" id="PS01124"/>
    </source>
</evidence>
<sequence length="291" mass="32858">MQTIGELMNNLATEEGLNETSLSRIKIFKASAYSPRGPLCYKQGVLFVGQGSKRVYLDDKIYEYNPENYLVLTVPIPAECETCATTQKPVLLMMVDIDVQQLNHIIIQLGDQRPPPSYAKEQQGLFLGRRSSTINETLRRLLQALQTPLESHILGEALIQELMFRLICAEGAASLYALASNNSRLSQIDRALKFIDTHYQQGIAVEQLSQLVNMSPSVFHRVFKEITASTPIQYIKKIRLSRAHSLLIGQRMRVSEAAAEVGYESSTQFSREFKRYFGNSPSDYSKTKRAE</sequence>
<proteinExistence type="predicted"/>
<dbReference type="Pfam" id="PF12833">
    <property type="entry name" value="HTH_18"/>
    <property type="match status" value="1"/>
</dbReference>
<dbReference type="PROSITE" id="PS01124">
    <property type="entry name" value="HTH_ARAC_FAMILY_2"/>
    <property type="match status" value="1"/>
</dbReference>